<dbReference type="InParanoid" id="A0A165EUW0"/>
<evidence type="ECO:0000259" key="1">
    <source>
        <dbReference type="Pfam" id="PF03795"/>
    </source>
</evidence>
<dbReference type="SUPFAM" id="SSF54909">
    <property type="entry name" value="Dimeric alpha+beta barrel"/>
    <property type="match status" value="1"/>
</dbReference>
<dbReference type="InterPro" id="IPR011008">
    <property type="entry name" value="Dimeric_a/b-barrel"/>
</dbReference>
<dbReference type="PANTHER" id="PTHR33606:SF3">
    <property type="entry name" value="PROTEIN YCII"/>
    <property type="match status" value="1"/>
</dbReference>
<gene>
    <name evidence="2" type="ORF">CALCODRAFT_484664</name>
</gene>
<keyword evidence="3" id="KW-1185">Reference proteome</keyword>
<reference evidence="2 3" key="1">
    <citation type="journal article" date="2016" name="Mol. Biol. Evol.">
        <title>Comparative Genomics of Early-Diverging Mushroom-Forming Fungi Provides Insights into the Origins of Lignocellulose Decay Capabilities.</title>
        <authorList>
            <person name="Nagy L.G."/>
            <person name="Riley R."/>
            <person name="Tritt A."/>
            <person name="Adam C."/>
            <person name="Daum C."/>
            <person name="Floudas D."/>
            <person name="Sun H."/>
            <person name="Yadav J.S."/>
            <person name="Pangilinan J."/>
            <person name="Larsson K.H."/>
            <person name="Matsuura K."/>
            <person name="Barry K."/>
            <person name="Labutti K."/>
            <person name="Kuo R."/>
            <person name="Ohm R.A."/>
            <person name="Bhattacharya S.S."/>
            <person name="Shirouzu T."/>
            <person name="Yoshinaga Y."/>
            <person name="Martin F.M."/>
            <person name="Grigoriev I.V."/>
            <person name="Hibbett D.S."/>
        </authorList>
    </citation>
    <scope>NUCLEOTIDE SEQUENCE [LARGE SCALE GENOMIC DNA]</scope>
    <source>
        <strain evidence="2 3">HHB12733</strain>
    </source>
</reference>
<evidence type="ECO:0000313" key="3">
    <source>
        <dbReference type="Proteomes" id="UP000076842"/>
    </source>
</evidence>
<dbReference type="Gene3D" id="3.30.70.1060">
    <property type="entry name" value="Dimeric alpha+beta barrel"/>
    <property type="match status" value="1"/>
</dbReference>
<dbReference type="PANTHER" id="PTHR33606">
    <property type="entry name" value="PROTEIN YCII"/>
    <property type="match status" value="1"/>
</dbReference>
<dbReference type="Proteomes" id="UP000076842">
    <property type="component" value="Unassembled WGS sequence"/>
</dbReference>
<accession>A0A165EUW0</accession>
<sequence length="106" mass="11696">MSESKTFFCYLPDLPDAAERRAHIRPKHKAIADERRARGEIVLGGAILDNDGNMIGSGMVLKAKSEAAAWAVIKADHYWSSNVWDKEKILVKPIRVNGLPTAPAKL</sequence>
<organism evidence="2 3">
    <name type="scientific">Calocera cornea HHB12733</name>
    <dbReference type="NCBI Taxonomy" id="1353952"/>
    <lineage>
        <taxon>Eukaryota</taxon>
        <taxon>Fungi</taxon>
        <taxon>Dikarya</taxon>
        <taxon>Basidiomycota</taxon>
        <taxon>Agaricomycotina</taxon>
        <taxon>Dacrymycetes</taxon>
        <taxon>Dacrymycetales</taxon>
        <taxon>Dacrymycetaceae</taxon>
        <taxon>Calocera</taxon>
    </lineage>
</organism>
<evidence type="ECO:0000313" key="2">
    <source>
        <dbReference type="EMBL" id="KZT55570.1"/>
    </source>
</evidence>
<name>A0A165EUW0_9BASI</name>
<dbReference type="Pfam" id="PF03795">
    <property type="entry name" value="YCII"/>
    <property type="match status" value="1"/>
</dbReference>
<feature type="domain" description="YCII-related" evidence="1">
    <location>
        <begin position="7"/>
        <end position="89"/>
    </location>
</feature>
<dbReference type="EMBL" id="KV423992">
    <property type="protein sequence ID" value="KZT55570.1"/>
    <property type="molecule type" value="Genomic_DNA"/>
</dbReference>
<dbReference type="InterPro" id="IPR051807">
    <property type="entry name" value="Sec-metab_biosynth-assoc"/>
</dbReference>
<proteinExistence type="predicted"/>
<protein>
    <recommendedName>
        <fullName evidence="1">YCII-related domain-containing protein</fullName>
    </recommendedName>
</protein>
<dbReference type="AlphaFoldDB" id="A0A165EUW0"/>
<dbReference type="InterPro" id="IPR005545">
    <property type="entry name" value="YCII"/>
</dbReference>
<dbReference type="OrthoDB" id="5519740at2759"/>